<evidence type="ECO:0000259" key="9">
    <source>
        <dbReference type="PROSITE" id="PS51925"/>
    </source>
</evidence>
<organism evidence="10 11">
    <name type="scientific">Rubroshorea leprosula</name>
    <dbReference type="NCBI Taxonomy" id="152421"/>
    <lineage>
        <taxon>Eukaryota</taxon>
        <taxon>Viridiplantae</taxon>
        <taxon>Streptophyta</taxon>
        <taxon>Embryophyta</taxon>
        <taxon>Tracheophyta</taxon>
        <taxon>Spermatophyta</taxon>
        <taxon>Magnoliopsida</taxon>
        <taxon>eudicotyledons</taxon>
        <taxon>Gunneridae</taxon>
        <taxon>Pentapetalae</taxon>
        <taxon>rosids</taxon>
        <taxon>malvids</taxon>
        <taxon>Malvales</taxon>
        <taxon>Dipterocarpaceae</taxon>
        <taxon>Rubroshorea</taxon>
    </lineage>
</organism>
<evidence type="ECO:0000259" key="7">
    <source>
        <dbReference type="PROSITE" id="PS50016"/>
    </source>
</evidence>
<keyword evidence="2 5" id="KW-0863">Zinc-finger</keyword>
<evidence type="ECO:0000313" key="10">
    <source>
        <dbReference type="EMBL" id="GKV24107.1"/>
    </source>
</evidence>
<dbReference type="FunFam" id="3.90.70.200:FF:000002">
    <property type="entry name" value="Zinc finger CCCH domain-containing protein 19"/>
    <property type="match status" value="1"/>
</dbReference>
<feature type="compositionally biased region" description="Basic residues" evidence="6">
    <location>
        <begin position="551"/>
        <end position="562"/>
    </location>
</feature>
<dbReference type="SMART" id="SM00719">
    <property type="entry name" value="Plus3"/>
    <property type="match status" value="1"/>
</dbReference>
<evidence type="ECO:0000256" key="3">
    <source>
        <dbReference type="ARBA" id="ARBA00022833"/>
    </source>
</evidence>
<dbReference type="PANTHER" id="PTHR46695:SF5">
    <property type="entry name" value="RNA POLYMERASE-ASSOCIATED PROTEIN RTF1 HOMOLOG"/>
    <property type="match status" value="1"/>
</dbReference>
<evidence type="ECO:0000256" key="5">
    <source>
        <dbReference type="PROSITE-ProRule" id="PRU00146"/>
    </source>
</evidence>
<dbReference type="InterPro" id="IPR001965">
    <property type="entry name" value="Znf_PHD"/>
</dbReference>
<evidence type="ECO:0000313" key="11">
    <source>
        <dbReference type="Proteomes" id="UP001054252"/>
    </source>
</evidence>
<feature type="compositionally biased region" description="Acidic residues" evidence="6">
    <location>
        <begin position="259"/>
        <end position="275"/>
    </location>
</feature>
<dbReference type="SUPFAM" id="SSF57903">
    <property type="entry name" value="FYVE/PHD zinc finger"/>
    <property type="match status" value="1"/>
</dbReference>
<dbReference type="InterPro" id="IPR013083">
    <property type="entry name" value="Znf_RING/FYVE/PHD"/>
</dbReference>
<dbReference type="PANTHER" id="PTHR46695">
    <property type="entry name" value="ZINC FINGER CCCH DOMAIN-CONTAINING PROTEIN 44-RELATED"/>
    <property type="match status" value="1"/>
</dbReference>
<feature type="compositionally biased region" description="Polar residues" evidence="6">
    <location>
        <begin position="536"/>
        <end position="547"/>
    </location>
</feature>
<protein>
    <recommendedName>
        <fullName evidence="12">Zinc finger CCCH domain-containing protein 19</fullName>
    </recommendedName>
</protein>
<proteinExistence type="predicted"/>
<dbReference type="InterPro" id="IPR011011">
    <property type="entry name" value="Znf_FYVE_PHD"/>
</dbReference>
<dbReference type="InterPro" id="IPR036128">
    <property type="entry name" value="Plus3-like_sf"/>
</dbReference>
<keyword evidence="3" id="KW-0862">Zinc</keyword>
<dbReference type="Pfam" id="PF03126">
    <property type="entry name" value="Plus-3"/>
    <property type="match status" value="1"/>
</dbReference>
<dbReference type="SUPFAM" id="SSF159042">
    <property type="entry name" value="Plus3-like"/>
    <property type="match status" value="1"/>
</dbReference>
<dbReference type="SMART" id="SM00151">
    <property type="entry name" value="SWIB"/>
    <property type="match status" value="1"/>
</dbReference>
<accession>A0AAV5KHM0</accession>
<dbReference type="GO" id="GO:0008270">
    <property type="term" value="F:zinc ion binding"/>
    <property type="evidence" value="ECO:0007669"/>
    <property type="project" value="UniProtKB-KW"/>
</dbReference>
<evidence type="ECO:0000256" key="4">
    <source>
        <dbReference type="ARBA" id="ARBA00023125"/>
    </source>
</evidence>
<name>A0AAV5KHM0_9ROSI</name>
<feature type="domain" description="PHD-type" evidence="7">
    <location>
        <begin position="367"/>
        <end position="433"/>
    </location>
</feature>
<dbReference type="GO" id="GO:0003677">
    <property type="term" value="F:DNA binding"/>
    <property type="evidence" value="ECO:0007669"/>
    <property type="project" value="UniProtKB-KW"/>
</dbReference>
<feature type="domain" description="Plus3" evidence="8">
    <location>
        <begin position="725"/>
        <end position="858"/>
    </location>
</feature>
<dbReference type="CDD" id="cd15568">
    <property type="entry name" value="PHD5_NSD"/>
    <property type="match status" value="1"/>
</dbReference>
<dbReference type="PROSITE" id="PS51360">
    <property type="entry name" value="PLUS3"/>
    <property type="match status" value="1"/>
</dbReference>
<dbReference type="CDD" id="cd10567">
    <property type="entry name" value="SWIB-MDM2_like"/>
    <property type="match status" value="1"/>
</dbReference>
<sequence length="917" mass="102485">MEAEEDEALAVPNTDPPIQSHVNSQTTAIVLELPQENTELQCETESAVELGDSQPPADSLVIGNEEWLESKGLVEGEETLGVEPGKAVAGGDLIGGGENRGVLDVGDAVEVLSTIGGENDSGVVGDGQEGDMVEKFNVAEDVAVNKHAEIPEETEVDMKLDGGGFAEENEVADMVEQMQTALSEGKGDADITEQRDILGEKQAAYLAEKSEDPEQRGLVNIDEKKEIMEEEELPDVSQQTGFLEETNVLREGKVALETDIAEEADDTEMGEETEKEDDRETANSVDEDEKVEETETDEVDVAETETADDTEMTDLMEGLETEVAEEMEEAKEVEEVSKTSGGPGAKRKRGKNSKAPGRAPSRKKVGEDVCFICFDGGDLVLCDRRGCPKAYHSSCVGRDEAFFQSKGQWNCGWHLCSNCKKNSYYMCYTCTFSLCKGCIKDAVFFSVRGNKGFCESCRNYVTLIERNQQGSKEMAQVDFDDKSSWEYLFKDYWIDLKRRLSITSDELAKAKNLFKGSELQDSKQELPHEPDGANNDRGSGSDGSNAEVTVSRRRKTRSQSKSHARERDSPSTITAVSDEGASVGENDEWASKELLDVVMHMRNGDKSVLSRIELNQLILDYIKKHELRDRRNKSYVICDLRLKNLFGKPRVGHIEMLNLLDRHIFFTKEDSHMDDLQGTVVDGESNQLDADWNSDAMIKASKDKKRKTRKKGNRGPQSNLDDYAAIDMHNINLIYLRRNLVEDLLEDTETFNEKVVGAFVRIRISGAGQKQDLYRLVQVVGTNKIAEPYRIGKKTTDFLLEILNLNKSEVISIDIISNQEFTEDECKRLRQSIKCGLIGRLTVGDIQEKAMTLQPVRVKDWLESEIVRLSHLRDRASEKGRKKEYPLLIACCIFLLVDVKAWLDASPLRMLSWVMTL</sequence>
<keyword evidence="1" id="KW-0479">Metal-binding</keyword>
<evidence type="ECO:0000256" key="6">
    <source>
        <dbReference type="SAM" id="MobiDB-lite"/>
    </source>
</evidence>
<feature type="compositionally biased region" description="Basic and acidic residues" evidence="6">
    <location>
        <begin position="518"/>
        <end position="531"/>
    </location>
</feature>
<dbReference type="AlphaFoldDB" id="A0AAV5KHM0"/>
<dbReference type="EMBL" id="BPVZ01000064">
    <property type="protein sequence ID" value="GKV24107.1"/>
    <property type="molecule type" value="Genomic_DNA"/>
</dbReference>
<keyword evidence="11" id="KW-1185">Reference proteome</keyword>
<dbReference type="Pfam" id="PF25980">
    <property type="entry name" value="NERD_plant"/>
    <property type="match status" value="1"/>
</dbReference>
<dbReference type="InterPro" id="IPR003121">
    <property type="entry name" value="SWIB_MDM2_domain"/>
</dbReference>
<dbReference type="Pfam" id="PF02201">
    <property type="entry name" value="SWIB"/>
    <property type="match status" value="1"/>
</dbReference>
<feature type="region of interest" description="Disordered" evidence="6">
    <location>
        <begin position="1"/>
        <end position="21"/>
    </location>
</feature>
<dbReference type="InterPro" id="IPR036885">
    <property type="entry name" value="SWIB_MDM2_dom_sf"/>
</dbReference>
<gene>
    <name evidence="10" type="ORF">SLEP1_g33759</name>
</gene>
<dbReference type="PROSITE" id="PS01359">
    <property type="entry name" value="ZF_PHD_1"/>
    <property type="match status" value="1"/>
</dbReference>
<dbReference type="InterPro" id="IPR019786">
    <property type="entry name" value="Zinc_finger_PHD-type_CS"/>
</dbReference>
<keyword evidence="4" id="KW-0238">DNA-binding</keyword>
<evidence type="ECO:0000259" key="8">
    <source>
        <dbReference type="PROSITE" id="PS51360"/>
    </source>
</evidence>
<dbReference type="Gene3D" id="3.90.70.200">
    <property type="entry name" value="Plus-3 domain"/>
    <property type="match status" value="1"/>
</dbReference>
<dbReference type="Proteomes" id="UP001054252">
    <property type="component" value="Unassembled WGS sequence"/>
</dbReference>
<comment type="caution">
    <text evidence="10">The sequence shown here is derived from an EMBL/GenBank/DDBJ whole genome shotgun (WGS) entry which is preliminary data.</text>
</comment>
<dbReference type="SMART" id="SM00249">
    <property type="entry name" value="PHD"/>
    <property type="match status" value="1"/>
</dbReference>
<dbReference type="Gene3D" id="3.30.40.10">
    <property type="entry name" value="Zinc/RING finger domain, C3HC4 (zinc finger)"/>
    <property type="match status" value="1"/>
</dbReference>
<dbReference type="PROSITE" id="PS50016">
    <property type="entry name" value="ZF_PHD_2"/>
    <property type="match status" value="1"/>
</dbReference>
<dbReference type="Gene3D" id="1.10.245.10">
    <property type="entry name" value="SWIB/MDM2 domain"/>
    <property type="match status" value="1"/>
</dbReference>
<dbReference type="PROSITE" id="PS51925">
    <property type="entry name" value="SWIB_MDM2"/>
    <property type="match status" value="1"/>
</dbReference>
<evidence type="ECO:0000256" key="1">
    <source>
        <dbReference type="ARBA" id="ARBA00022723"/>
    </source>
</evidence>
<feature type="region of interest" description="Disordered" evidence="6">
    <location>
        <begin position="253"/>
        <end position="362"/>
    </location>
</feature>
<feature type="domain" description="DM2" evidence="9">
    <location>
        <begin position="583"/>
        <end position="666"/>
    </location>
</feature>
<evidence type="ECO:0000256" key="2">
    <source>
        <dbReference type="ARBA" id="ARBA00022771"/>
    </source>
</evidence>
<dbReference type="InterPro" id="IPR019787">
    <property type="entry name" value="Znf_PHD-finger"/>
</dbReference>
<dbReference type="SUPFAM" id="SSF47592">
    <property type="entry name" value="SWIB/MDM2 domain"/>
    <property type="match status" value="1"/>
</dbReference>
<feature type="region of interest" description="Disordered" evidence="6">
    <location>
        <begin position="518"/>
        <end position="583"/>
    </location>
</feature>
<evidence type="ECO:0008006" key="12">
    <source>
        <dbReference type="Google" id="ProtNLM"/>
    </source>
</evidence>
<feature type="compositionally biased region" description="Acidic residues" evidence="6">
    <location>
        <begin position="282"/>
        <end position="332"/>
    </location>
</feature>
<dbReference type="InterPro" id="IPR019835">
    <property type="entry name" value="SWIB_domain"/>
</dbReference>
<reference evidence="10 11" key="1">
    <citation type="journal article" date="2021" name="Commun. Biol.">
        <title>The genome of Shorea leprosula (Dipterocarpaceae) highlights the ecological relevance of drought in aseasonal tropical rainforests.</title>
        <authorList>
            <person name="Ng K.K.S."/>
            <person name="Kobayashi M.J."/>
            <person name="Fawcett J.A."/>
            <person name="Hatakeyama M."/>
            <person name="Paape T."/>
            <person name="Ng C.H."/>
            <person name="Ang C.C."/>
            <person name="Tnah L.H."/>
            <person name="Lee C.T."/>
            <person name="Nishiyama T."/>
            <person name="Sese J."/>
            <person name="O'Brien M.J."/>
            <person name="Copetti D."/>
            <person name="Mohd Noor M.I."/>
            <person name="Ong R.C."/>
            <person name="Putra M."/>
            <person name="Sireger I.Z."/>
            <person name="Indrioko S."/>
            <person name="Kosugi Y."/>
            <person name="Izuno A."/>
            <person name="Isagi Y."/>
            <person name="Lee S.L."/>
            <person name="Shimizu K.K."/>
        </authorList>
    </citation>
    <scope>NUCLEOTIDE SEQUENCE [LARGE SCALE GENOMIC DNA]</scope>
    <source>
        <strain evidence="10">214</strain>
    </source>
</reference>
<dbReference type="InterPro" id="IPR058668">
    <property type="entry name" value="NERD_dom"/>
</dbReference>
<dbReference type="InterPro" id="IPR004343">
    <property type="entry name" value="Plus-3_dom"/>
</dbReference>
<dbReference type="FunFam" id="3.30.40.10:FF:000303">
    <property type="entry name" value="Zinc finger CCCH domain-containing protein 19"/>
    <property type="match status" value="1"/>
</dbReference>